<feature type="compositionally biased region" description="Pro residues" evidence="1">
    <location>
        <begin position="354"/>
        <end position="371"/>
    </location>
</feature>
<feature type="compositionally biased region" description="Polar residues" evidence="1">
    <location>
        <begin position="119"/>
        <end position="131"/>
    </location>
</feature>
<dbReference type="InterPro" id="IPR013087">
    <property type="entry name" value="Znf_C2H2_type"/>
</dbReference>
<reference evidence="3 4" key="1">
    <citation type="journal article" date="2023" name="IMA Fungus">
        <title>Comparative genomic study of the Penicillium genus elucidates a diverse pangenome and 15 lateral gene transfer events.</title>
        <authorList>
            <person name="Petersen C."/>
            <person name="Sorensen T."/>
            <person name="Nielsen M.R."/>
            <person name="Sondergaard T.E."/>
            <person name="Sorensen J.L."/>
            <person name="Fitzpatrick D.A."/>
            <person name="Frisvad J.C."/>
            <person name="Nielsen K.L."/>
        </authorList>
    </citation>
    <scope>NUCLEOTIDE SEQUENCE [LARGE SCALE GENOMIC DNA]</scope>
    <source>
        <strain evidence="3 4">IBT 29057</strain>
    </source>
</reference>
<gene>
    <name evidence="3" type="ORF">N7450_008378</name>
</gene>
<dbReference type="PANTHER" id="PTHR46179:SF19">
    <property type="entry name" value="C2H2 FINGER DOMAIN TRANSCRIPTION FACTOR (EUROFUNG)-RELATED"/>
    <property type="match status" value="1"/>
</dbReference>
<protein>
    <submittedName>
        <fullName evidence="3">Transcriptional regulator family: C2H2 zinc finger</fullName>
    </submittedName>
</protein>
<dbReference type="InterPro" id="IPR051061">
    <property type="entry name" value="Zinc_finger_trans_reg"/>
</dbReference>
<dbReference type="Gene3D" id="3.30.160.60">
    <property type="entry name" value="Classic Zinc Finger"/>
    <property type="match status" value="2"/>
</dbReference>
<dbReference type="GO" id="GO:0006357">
    <property type="term" value="P:regulation of transcription by RNA polymerase II"/>
    <property type="evidence" value="ECO:0007669"/>
    <property type="project" value="TreeGrafter"/>
</dbReference>
<feature type="compositionally biased region" description="Polar residues" evidence="1">
    <location>
        <begin position="263"/>
        <end position="274"/>
    </location>
</feature>
<dbReference type="AlphaFoldDB" id="A0AAD6DDM9"/>
<dbReference type="EMBL" id="JAQJAC010000008">
    <property type="protein sequence ID" value="KAJ5574479.1"/>
    <property type="molecule type" value="Genomic_DNA"/>
</dbReference>
<evidence type="ECO:0000313" key="3">
    <source>
        <dbReference type="EMBL" id="KAJ5574479.1"/>
    </source>
</evidence>
<feature type="region of interest" description="Disordered" evidence="1">
    <location>
        <begin position="293"/>
        <end position="410"/>
    </location>
</feature>
<dbReference type="SUPFAM" id="SSF57667">
    <property type="entry name" value="beta-beta-alpha zinc fingers"/>
    <property type="match status" value="1"/>
</dbReference>
<feature type="domain" description="C2H2-type" evidence="2">
    <location>
        <begin position="463"/>
        <end position="492"/>
    </location>
</feature>
<feature type="region of interest" description="Disordered" evidence="1">
    <location>
        <begin position="1"/>
        <end position="70"/>
    </location>
</feature>
<feature type="domain" description="C2H2-type" evidence="2">
    <location>
        <begin position="432"/>
        <end position="457"/>
    </location>
</feature>
<comment type="caution">
    <text evidence="3">The sequence shown here is derived from an EMBL/GenBank/DDBJ whole genome shotgun (WGS) entry which is preliminary data.</text>
</comment>
<feature type="compositionally biased region" description="Polar residues" evidence="1">
    <location>
        <begin position="334"/>
        <end position="351"/>
    </location>
</feature>
<evidence type="ECO:0000256" key="1">
    <source>
        <dbReference type="SAM" id="MobiDB-lite"/>
    </source>
</evidence>
<feature type="compositionally biased region" description="Basic and acidic residues" evidence="1">
    <location>
        <begin position="41"/>
        <end position="53"/>
    </location>
</feature>
<feature type="domain" description="C2H2-type" evidence="2">
    <location>
        <begin position="497"/>
        <end position="522"/>
    </location>
</feature>
<feature type="region of interest" description="Disordered" evidence="1">
    <location>
        <begin position="96"/>
        <end position="279"/>
    </location>
</feature>
<proteinExistence type="predicted"/>
<feature type="compositionally biased region" description="Basic and acidic residues" evidence="1">
    <location>
        <begin position="146"/>
        <end position="173"/>
    </location>
</feature>
<keyword evidence="4" id="KW-1185">Reference proteome</keyword>
<feature type="compositionally biased region" description="Low complexity" evidence="1">
    <location>
        <begin position="387"/>
        <end position="402"/>
    </location>
</feature>
<feature type="compositionally biased region" description="Low complexity" evidence="1">
    <location>
        <begin position="244"/>
        <end position="262"/>
    </location>
</feature>
<sequence>MTDFYDSDDAMNRSPPPVPVCPKYEPEKARAPFDPASDGDASEKSDKGTPDRSRKQHQPETQTHTRFGDSVLINFLAPGRPDIAAFERDNSLIDCFRPVGPPQGPTEKKSCDDLGTGGMSMNTNGIVNSKPTPIEPTKSILPISAEPKKEEMPTPKATGEERKPDLPIKEHELSLSPRHKIPTTLPRLAPSVDINTPRPLDFQQRPHRLSVSTLTRSDRSLSIDQPPAAFGDIKQSPDLKNRISLPSLQSLSPPSSCAAASPENGNGNGNNQVLPSIHSALSGLSPSDFPSRLNGISPYSYPPSASSQNDSPHDRQLPRHFYPHQMPSPFSHLSPVSTKDASNNPSPSSYWRPSVPPALPPPPPPPPPPASQPAETPKSIPTPYEMSPITTTSPATSYPTPTEQLAPTPPAGDRVVFSAAPQPNGVTGSGSFKCTHPGCTAAPFQTQYLLNSHANVHSQDRPHFCPVDGCPRGIGGKGFKRKNEMMRHGLVHNSPGYVCPFCPDQQHKYPRPDNLQRHVRVHHIDRNKDDPILRQVLAQRPVGSTRGRRRRMNSG</sequence>
<evidence type="ECO:0000313" key="4">
    <source>
        <dbReference type="Proteomes" id="UP001216150"/>
    </source>
</evidence>
<dbReference type="SMART" id="SM00355">
    <property type="entry name" value="ZnF_C2H2"/>
    <property type="match status" value="3"/>
</dbReference>
<dbReference type="Proteomes" id="UP001216150">
    <property type="component" value="Unassembled WGS sequence"/>
</dbReference>
<organism evidence="3 4">
    <name type="scientific">Penicillium hetheringtonii</name>
    <dbReference type="NCBI Taxonomy" id="911720"/>
    <lineage>
        <taxon>Eukaryota</taxon>
        <taxon>Fungi</taxon>
        <taxon>Dikarya</taxon>
        <taxon>Ascomycota</taxon>
        <taxon>Pezizomycotina</taxon>
        <taxon>Eurotiomycetes</taxon>
        <taxon>Eurotiomycetidae</taxon>
        <taxon>Eurotiales</taxon>
        <taxon>Aspergillaceae</taxon>
        <taxon>Penicillium</taxon>
    </lineage>
</organism>
<evidence type="ECO:0000259" key="2">
    <source>
        <dbReference type="SMART" id="SM00355"/>
    </source>
</evidence>
<dbReference type="PANTHER" id="PTHR46179">
    <property type="entry name" value="ZINC FINGER PROTEIN"/>
    <property type="match status" value="1"/>
</dbReference>
<accession>A0AAD6DDM9</accession>
<feature type="compositionally biased region" description="Low complexity" evidence="1">
    <location>
        <begin position="297"/>
        <end position="307"/>
    </location>
</feature>
<name>A0AAD6DDM9_9EURO</name>
<dbReference type="GO" id="GO:0005634">
    <property type="term" value="C:nucleus"/>
    <property type="evidence" value="ECO:0007669"/>
    <property type="project" value="TreeGrafter"/>
</dbReference>
<dbReference type="InterPro" id="IPR036236">
    <property type="entry name" value="Znf_C2H2_sf"/>
</dbReference>